<dbReference type="Gene3D" id="1.10.10.10">
    <property type="entry name" value="Winged helix-like DNA-binding domain superfamily/Winged helix DNA-binding domain"/>
    <property type="match status" value="1"/>
</dbReference>
<keyword evidence="2" id="KW-0238">DNA-binding</keyword>
<keyword evidence="3" id="KW-0804">Transcription</keyword>
<organism evidence="5 6">
    <name type="scientific">Azohydromonas lata</name>
    <dbReference type="NCBI Taxonomy" id="45677"/>
    <lineage>
        <taxon>Bacteria</taxon>
        <taxon>Pseudomonadati</taxon>
        <taxon>Pseudomonadota</taxon>
        <taxon>Betaproteobacteria</taxon>
        <taxon>Burkholderiales</taxon>
        <taxon>Sphaerotilaceae</taxon>
        <taxon>Azohydromonas</taxon>
    </lineage>
</organism>
<evidence type="ECO:0000259" key="4">
    <source>
        <dbReference type="PROSITE" id="PS50995"/>
    </source>
</evidence>
<evidence type="ECO:0000313" key="6">
    <source>
        <dbReference type="Proteomes" id="UP001293718"/>
    </source>
</evidence>
<dbReference type="InterPro" id="IPR000835">
    <property type="entry name" value="HTH_MarR-typ"/>
</dbReference>
<dbReference type="InterPro" id="IPR036388">
    <property type="entry name" value="WH-like_DNA-bd_sf"/>
</dbReference>
<dbReference type="SUPFAM" id="SSF46785">
    <property type="entry name" value="Winged helix' DNA-binding domain"/>
    <property type="match status" value="1"/>
</dbReference>
<dbReference type="InterPro" id="IPR023187">
    <property type="entry name" value="Tscrpt_reg_MarR-type_CS"/>
</dbReference>
<dbReference type="InterPro" id="IPR039422">
    <property type="entry name" value="MarR/SlyA-like"/>
</dbReference>
<dbReference type="Pfam" id="PF12802">
    <property type="entry name" value="MarR_2"/>
    <property type="match status" value="1"/>
</dbReference>
<dbReference type="SMART" id="SM00347">
    <property type="entry name" value="HTH_MARR"/>
    <property type="match status" value="1"/>
</dbReference>
<dbReference type="Proteomes" id="UP001293718">
    <property type="component" value="Unassembled WGS sequence"/>
</dbReference>
<dbReference type="PROSITE" id="PS50995">
    <property type="entry name" value="HTH_MARR_2"/>
    <property type="match status" value="1"/>
</dbReference>
<dbReference type="PANTHER" id="PTHR33164">
    <property type="entry name" value="TRANSCRIPTIONAL REGULATOR, MARR FAMILY"/>
    <property type="match status" value="1"/>
</dbReference>
<keyword evidence="6" id="KW-1185">Reference proteome</keyword>
<feature type="domain" description="HTH marR-type" evidence="4">
    <location>
        <begin position="8"/>
        <end position="141"/>
    </location>
</feature>
<proteinExistence type="predicted"/>
<dbReference type="RefSeq" id="WP_322467631.1">
    <property type="nucleotide sequence ID" value="NZ_JAXOJX010000057.1"/>
</dbReference>
<name>A0ABU5IMG0_9BURK</name>
<dbReference type="PROSITE" id="PS01117">
    <property type="entry name" value="HTH_MARR_1"/>
    <property type="match status" value="1"/>
</dbReference>
<reference evidence="5 6" key="1">
    <citation type="submission" date="2023-11" db="EMBL/GenBank/DDBJ databases">
        <title>Draft genome of Azohydromonas lata strain H1 (DSM1123), a polyhydroxyalkanoate producer.</title>
        <authorList>
            <person name="Traversa D."/>
            <person name="D'Addabbo P."/>
            <person name="Pazzani C."/>
            <person name="Manzari C."/>
            <person name="Chiara M."/>
            <person name="Scrascia M."/>
        </authorList>
    </citation>
    <scope>NUCLEOTIDE SEQUENCE [LARGE SCALE GENOMIC DNA]</scope>
    <source>
        <strain evidence="5 6">H1</strain>
    </source>
</reference>
<sequence>MQTIDDPLRQLTRGLLRLSRGYRAAADRVAAQFGLSHATAWAVVVIHRAPEGARPGAVAEALEIEPSSLVRLMDQLVAAGLVQREDDPADRRAKRLRLTAAGLDIAQQLEDALVLLRRRLLGDVEPADLHATLRVLAALDTALAHEAGQATPADTATP</sequence>
<dbReference type="EMBL" id="JAXOJX010000057">
    <property type="protein sequence ID" value="MDZ5460060.1"/>
    <property type="molecule type" value="Genomic_DNA"/>
</dbReference>
<dbReference type="PRINTS" id="PR00598">
    <property type="entry name" value="HTHMARR"/>
</dbReference>
<evidence type="ECO:0000256" key="3">
    <source>
        <dbReference type="ARBA" id="ARBA00023163"/>
    </source>
</evidence>
<accession>A0ABU5IMG0</accession>
<evidence type="ECO:0000256" key="1">
    <source>
        <dbReference type="ARBA" id="ARBA00023015"/>
    </source>
</evidence>
<keyword evidence="1" id="KW-0805">Transcription regulation</keyword>
<dbReference type="PANTHER" id="PTHR33164:SF64">
    <property type="entry name" value="TRANSCRIPTIONAL REGULATOR SLYA"/>
    <property type="match status" value="1"/>
</dbReference>
<gene>
    <name evidence="5" type="ORF">SM757_26115</name>
</gene>
<evidence type="ECO:0000256" key="2">
    <source>
        <dbReference type="ARBA" id="ARBA00023125"/>
    </source>
</evidence>
<comment type="caution">
    <text evidence="5">The sequence shown here is derived from an EMBL/GenBank/DDBJ whole genome shotgun (WGS) entry which is preliminary data.</text>
</comment>
<protein>
    <submittedName>
        <fullName evidence="5">MarR family transcriptional regulator</fullName>
    </submittedName>
</protein>
<dbReference type="InterPro" id="IPR036390">
    <property type="entry name" value="WH_DNA-bd_sf"/>
</dbReference>
<evidence type="ECO:0000313" key="5">
    <source>
        <dbReference type="EMBL" id="MDZ5460060.1"/>
    </source>
</evidence>